<evidence type="ECO:0008006" key="3">
    <source>
        <dbReference type="Google" id="ProtNLM"/>
    </source>
</evidence>
<proteinExistence type="predicted"/>
<gene>
    <name evidence="1" type="ORF">SLNWT_7136</name>
</gene>
<organism evidence="1 2">
    <name type="scientific">Streptomyces albus (strain ATCC 21838 / DSM 41398 / FERM P-419 / JCM 4703 / NBRC 107858)</name>
    <dbReference type="NCBI Taxonomy" id="1081613"/>
    <lineage>
        <taxon>Bacteria</taxon>
        <taxon>Bacillati</taxon>
        <taxon>Actinomycetota</taxon>
        <taxon>Actinomycetes</taxon>
        <taxon>Kitasatosporales</taxon>
        <taxon>Streptomycetaceae</taxon>
        <taxon>Streptomyces</taxon>
    </lineage>
</organism>
<dbReference type="AlphaFoldDB" id="A0A0B5FAL7"/>
<dbReference type="KEGG" id="sals:SLNWT_7136"/>
<evidence type="ECO:0000313" key="2">
    <source>
        <dbReference type="Proteomes" id="UP000031523"/>
    </source>
</evidence>
<dbReference type="SUPFAM" id="SSF109604">
    <property type="entry name" value="HD-domain/PDEase-like"/>
    <property type="match status" value="1"/>
</dbReference>
<accession>A0A0B5FAL7</accession>
<dbReference type="Proteomes" id="UP000031523">
    <property type="component" value="Chromosome"/>
</dbReference>
<dbReference type="EMBL" id="CP010519">
    <property type="protein sequence ID" value="AJE87512.1"/>
    <property type="molecule type" value="Genomic_DNA"/>
</dbReference>
<sequence length="255" mass="28202">MNTTPPADSLVELAARKQLPRHQFTDHATLRWIEANRPAMPEAITPSLPSTSQQLVHCSAIPVFWMAESALADSLHGLRHAMRTATLAALLAKAHALSEEETAPLLLAAAVHDCRRLHDKDDRGHGARAATWLTSNADLVCSHFHIPAIPQHIDRAATAIRLHDVPYRDFAPDDLGDYDRARHLVDLLKAADALDRYRLPNLSWWPNREFVRADAFDILRPIAFELVVASEAAHLAGMDSVDAVLTALEQRGLLT</sequence>
<reference evidence="1 2" key="1">
    <citation type="submission" date="2015-01" db="EMBL/GenBank/DDBJ databases">
        <title>Enhanced salinomycin production by adjusting the supply of polyketide extender units in Streptomyce albus DSM 41398.</title>
        <authorList>
            <person name="Lu C."/>
        </authorList>
    </citation>
    <scope>NUCLEOTIDE SEQUENCE [LARGE SCALE GENOMIC DNA]</scope>
    <source>
        <strain evidence="2">ATCC 21838 / DSM 41398 / FERM P-419 / JCM 4703 / NBRC 107858</strain>
    </source>
</reference>
<name>A0A0B5FAL7_STRA4</name>
<dbReference type="Gene3D" id="1.10.3210.10">
    <property type="entry name" value="Hypothetical protein af1432"/>
    <property type="match status" value="1"/>
</dbReference>
<protein>
    <recommendedName>
        <fullName evidence="3">HD domain-containing protein</fullName>
    </recommendedName>
</protein>
<evidence type="ECO:0000313" key="1">
    <source>
        <dbReference type="EMBL" id="AJE87512.1"/>
    </source>
</evidence>
<keyword evidence="2" id="KW-1185">Reference proteome</keyword>